<name>A0A0G4IKW5_PLABS</name>
<dbReference type="AlphaFoldDB" id="A0A0G4IKW5"/>
<dbReference type="Pfam" id="PF09949">
    <property type="entry name" value="APP1_cat"/>
    <property type="match status" value="1"/>
</dbReference>
<gene>
    <name evidence="3" type="ORF">PBRA_004531</name>
</gene>
<accession>A0A0G4IKW5</accession>
<evidence type="ECO:0000313" key="3">
    <source>
        <dbReference type="EMBL" id="CEO95818.1"/>
    </source>
</evidence>
<dbReference type="SUPFAM" id="SSF56784">
    <property type="entry name" value="HAD-like"/>
    <property type="match status" value="1"/>
</dbReference>
<feature type="region of interest" description="Disordered" evidence="1">
    <location>
        <begin position="1"/>
        <end position="23"/>
    </location>
</feature>
<evidence type="ECO:0000313" key="4">
    <source>
        <dbReference type="Proteomes" id="UP000039324"/>
    </source>
</evidence>
<dbReference type="CDD" id="cd01427">
    <property type="entry name" value="HAD_like"/>
    <property type="match status" value="1"/>
</dbReference>
<proteinExistence type="predicted"/>
<dbReference type="PANTHER" id="PTHR40861:SF1">
    <property type="entry name" value="PHOSPHATIDATE PHOSPHATASE APP1 CATALYTIC DOMAIN-CONTAINING PROTEIN"/>
    <property type="match status" value="1"/>
</dbReference>
<dbReference type="EMBL" id="CDSF01000035">
    <property type="protein sequence ID" value="CEO95818.1"/>
    <property type="molecule type" value="Genomic_DNA"/>
</dbReference>
<dbReference type="GO" id="GO:0008195">
    <property type="term" value="F:phosphatidate phosphatase activity"/>
    <property type="evidence" value="ECO:0007669"/>
    <property type="project" value="InterPro"/>
</dbReference>
<keyword evidence="4" id="KW-1185">Reference proteome</keyword>
<feature type="domain" description="Phosphatidate phosphatase APP1 catalytic" evidence="2">
    <location>
        <begin position="238"/>
        <end position="371"/>
    </location>
</feature>
<reference evidence="3 4" key="1">
    <citation type="submission" date="2015-02" db="EMBL/GenBank/DDBJ databases">
        <authorList>
            <person name="Chooi Y.-H."/>
        </authorList>
    </citation>
    <scope>NUCLEOTIDE SEQUENCE [LARGE SCALE GENOMIC DNA]</scope>
    <source>
        <strain evidence="3">E3</strain>
    </source>
</reference>
<evidence type="ECO:0000256" key="1">
    <source>
        <dbReference type="SAM" id="MobiDB-lite"/>
    </source>
</evidence>
<dbReference type="PANTHER" id="PTHR40861">
    <property type="entry name" value="DUF2183 DOMAIN-CONTAINING PROTEIN"/>
    <property type="match status" value="1"/>
</dbReference>
<dbReference type="Proteomes" id="UP000039324">
    <property type="component" value="Unassembled WGS sequence"/>
</dbReference>
<dbReference type="InterPro" id="IPR036412">
    <property type="entry name" value="HAD-like_sf"/>
</dbReference>
<evidence type="ECO:0000259" key="2">
    <source>
        <dbReference type="Pfam" id="PF09949"/>
    </source>
</evidence>
<dbReference type="OrthoDB" id="2117591at2759"/>
<organism evidence="3 4">
    <name type="scientific">Plasmodiophora brassicae</name>
    <name type="common">Clubroot disease agent</name>
    <dbReference type="NCBI Taxonomy" id="37360"/>
    <lineage>
        <taxon>Eukaryota</taxon>
        <taxon>Sar</taxon>
        <taxon>Rhizaria</taxon>
        <taxon>Endomyxa</taxon>
        <taxon>Phytomyxea</taxon>
        <taxon>Plasmodiophorida</taxon>
        <taxon>Plasmodiophoridae</taxon>
        <taxon>Plasmodiophora</taxon>
    </lineage>
</organism>
<dbReference type="InterPro" id="IPR019236">
    <property type="entry name" value="APP1_cat"/>
</dbReference>
<protein>
    <recommendedName>
        <fullName evidence="2">Phosphatidate phosphatase APP1 catalytic domain-containing protein</fullName>
    </recommendedName>
</protein>
<sequence>MPMSTLSERKPEHPVSCSNSSQPAAKMATSSIERHKFIPGVGWGNCGSREREAIIRRHVAHSCGGRRRGMMTPAKWASSWTRGLIKGLSRHVPRSTRGGRLMESVKAADAPQLNAIACSTAMRRYVLQVNRSMFGPRLRREFLDVVVRERVQELNLESKLALATNLSPKSANDRAVLKTLLLSTSGHELTCLKRGIDLSQRYTVVDCARLFEPDDLEQIFDHISKQETAPEDERPILAISDIDDTLYASIHDRSFPARVLYPGMTTFLRALAQRPGGGVVFLTARPRAVTLFTHKQLERMGVETSTVVSGSFFHLASHAQMAALKFESFTSLEKFYPEFRFVFVGDSGQGDVRLAEMMLKSSSHVKLVLIHDVVSKQNVYKTPADKRAQLRSSAILVFDSYLEAAVESLKAGLIDRSSVVEIQEVIQHELARCKPMKDGFLEARLQEFDRAKQLAKDYV</sequence>